<dbReference type="PANTHER" id="PTHR13280">
    <property type="entry name" value="PHOSPHOFURIN ACIDIC CLUSTER SORTING PROTEIN"/>
    <property type="match status" value="1"/>
</dbReference>
<accession>A0A8J2L8R1</accession>
<comment type="caution">
    <text evidence="2">The sequence shown here is derived from an EMBL/GenBank/DDBJ whole genome shotgun (WGS) entry which is preliminary data.</text>
</comment>
<feature type="region of interest" description="Disordered" evidence="1">
    <location>
        <begin position="60"/>
        <end position="95"/>
    </location>
</feature>
<name>A0A8J2L8R1_9HEXA</name>
<evidence type="ECO:0000313" key="2">
    <source>
        <dbReference type="EMBL" id="CAG7817833.1"/>
    </source>
</evidence>
<organism evidence="2 3">
    <name type="scientific">Allacma fusca</name>
    <dbReference type="NCBI Taxonomy" id="39272"/>
    <lineage>
        <taxon>Eukaryota</taxon>
        <taxon>Metazoa</taxon>
        <taxon>Ecdysozoa</taxon>
        <taxon>Arthropoda</taxon>
        <taxon>Hexapoda</taxon>
        <taxon>Collembola</taxon>
        <taxon>Symphypleona</taxon>
        <taxon>Sminthuridae</taxon>
        <taxon>Allacma</taxon>
    </lineage>
</organism>
<feature type="non-terminal residue" evidence="2">
    <location>
        <position position="1"/>
    </location>
</feature>
<sequence length="95" mass="10523">MPHYYYSTQGSHNRNLKQKIVNLLRKFKTTEEGHRSETKSGGPAIGVGVDINELFDELDGLSEDSEPDADTLSVGSFPKPVLPPFFASSRSLIQQ</sequence>
<protein>
    <submittedName>
        <fullName evidence="2">Uncharacterized protein</fullName>
    </submittedName>
</protein>
<dbReference type="InterPro" id="IPR019381">
    <property type="entry name" value="PACS1/2_C"/>
</dbReference>
<dbReference type="OrthoDB" id="28829at2759"/>
<dbReference type="EMBL" id="CAJVCH010404910">
    <property type="protein sequence ID" value="CAG7817833.1"/>
    <property type="molecule type" value="Genomic_DNA"/>
</dbReference>
<keyword evidence="3" id="KW-1185">Reference proteome</keyword>
<evidence type="ECO:0000313" key="3">
    <source>
        <dbReference type="Proteomes" id="UP000708208"/>
    </source>
</evidence>
<dbReference type="GO" id="GO:0072659">
    <property type="term" value="P:protein localization to plasma membrane"/>
    <property type="evidence" value="ECO:0007669"/>
    <property type="project" value="TreeGrafter"/>
</dbReference>
<gene>
    <name evidence="2" type="ORF">AFUS01_LOCUS28375</name>
</gene>
<proteinExistence type="predicted"/>
<reference evidence="2" key="1">
    <citation type="submission" date="2021-06" db="EMBL/GenBank/DDBJ databases">
        <authorList>
            <person name="Hodson N. C."/>
            <person name="Mongue J. A."/>
            <person name="Jaron S. K."/>
        </authorList>
    </citation>
    <scope>NUCLEOTIDE SEQUENCE</scope>
</reference>
<dbReference type="AlphaFoldDB" id="A0A8J2L8R1"/>
<feature type="compositionally biased region" description="Acidic residues" evidence="1">
    <location>
        <begin position="60"/>
        <end position="69"/>
    </location>
</feature>
<evidence type="ECO:0000256" key="1">
    <source>
        <dbReference type="SAM" id="MobiDB-lite"/>
    </source>
</evidence>
<dbReference type="PANTHER" id="PTHR13280:SF17">
    <property type="entry name" value="KRUEPPEL TARGET AT 95D, ISOFORM A"/>
    <property type="match status" value="1"/>
</dbReference>
<dbReference type="Proteomes" id="UP000708208">
    <property type="component" value="Unassembled WGS sequence"/>
</dbReference>